<evidence type="ECO:0000256" key="2">
    <source>
        <dbReference type="ARBA" id="ARBA00022670"/>
    </source>
</evidence>
<evidence type="ECO:0000313" key="11">
    <source>
        <dbReference type="Proteomes" id="UP000245946"/>
    </source>
</evidence>
<gene>
    <name evidence="10" type="ORF">FA09DRAFT_223870</name>
</gene>
<feature type="binding site" evidence="7">
    <location>
        <position position="614"/>
    </location>
    <ligand>
        <name>Zn(2+)</name>
        <dbReference type="ChEBI" id="CHEBI:29105"/>
        <label>1</label>
    </ligand>
</feature>
<keyword evidence="3 7" id="KW-0479">Metal-binding</keyword>
<keyword evidence="2" id="KW-0645">Protease</keyword>
<dbReference type="SUPFAM" id="SSF53187">
    <property type="entry name" value="Zn-dependent exopeptidases"/>
    <property type="match status" value="1"/>
</dbReference>
<dbReference type="AlphaFoldDB" id="A0A316ZD62"/>
<sequence length="643" mass="69866">MPAHFEKAPLLPAGAAPRRSRTASPPWARALLASLLLLVGASLWQGGNALAPALRPAGSFSWLAAQLEAAAAPHPANSDCPQQAPHVAMYPTPIPSVDTYAERLSRAVQLDTSVGDNWPSPADDNERWQTRFEPFRNFLADAFPRTHAEDGPVKRELVNSHALLYTWQGSDKSLKPILLTAHQDVVPVDPQTVGSWRFPPFSGHYENGTVWGRGSHDAKAWVIGIMSTLEALLDPEAEFSPARTIIVAFGFDEEASGPHGGGHLAKALEERLGKDSVALLLDEGTPNFGKNDALGMPVAIVAVEEKGQAHIALRIDTPGGHSSGAPVHTSIGMLASILTAMEKAPEERRFPAGESAPLKQLLCLRHSPRMPDNVRRALRDLAWARRSSIDVDHSSMSWLARAALALDRLTPSSGRDRRIKRAEQRVLEVLPRQLANPLFTTRAIDIIHGGTKINALPEGVEASIDHRIATWSNVEAVKEMYRKLLRQAAKDFHLSLEAFGEDLSGKADPSAPFLGKITVAEWAGSLEPAPRTPVVGKDAHAFRLLSSVIRDTYRVDEDGLPVLSGGEGVTVVPATMQGNTDTRYYWSLTRNIFRYGPASFAPDATGLGTGFGVHSVNEHFTADARLVDFYSHLIRLVDADREL</sequence>
<evidence type="ECO:0000256" key="4">
    <source>
        <dbReference type="ARBA" id="ARBA00022801"/>
    </source>
</evidence>
<dbReference type="PIRSF" id="PIRSF037217">
    <property type="entry name" value="Carboxypeptidase_S"/>
    <property type="match status" value="1"/>
</dbReference>
<evidence type="ECO:0000256" key="6">
    <source>
        <dbReference type="PIRSR" id="PIRSR037217-1"/>
    </source>
</evidence>
<dbReference type="Pfam" id="PF01546">
    <property type="entry name" value="Peptidase_M20"/>
    <property type="match status" value="1"/>
</dbReference>
<dbReference type="InterPro" id="IPR036264">
    <property type="entry name" value="Bact_exopeptidase_dim_dom"/>
</dbReference>
<keyword evidence="11" id="KW-1185">Reference proteome</keyword>
<feature type="binding site" evidence="7">
    <location>
        <position position="282"/>
    </location>
    <ligand>
        <name>Zn(2+)</name>
        <dbReference type="ChEBI" id="CHEBI:29105"/>
        <label>2</label>
    </ligand>
</feature>
<proteinExistence type="inferred from homology"/>
<dbReference type="Gene3D" id="3.40.630.10">
    <property type="entry name" value="Zn peptidases"/>
    <property type="match status" value="1"/>
</dbReference>
<evidence type="ECO:0000256" key="5">
    <source>
        <dbReference type="ARBA" id="ARBA00022833"/>
    </source>
</evidence>
<dbReference type="OrthoDB" id="3064516at2759"/>
<accession>A0A316ZD62</accession>
<organism evidence="10 11">
    <name type="scientific">Tilletiopsis washingtonensis</name>
    <dbReference type="NCBI Taxonomy" id="58919"/>
    <lineage>
        <taxon>Eukaryota</taxon>
        <taxon>Fungi</taxon>
        <taxon>Dikarya</taxon>
        <taxon>Basidiomycota</taxon>
        <taxon>Ustilaginomycotina</taxon>
        <taxon>Exobasidiomycetes</taxon>
        <taxon>Entylomatales</taxon>
        <taxon>Entylomatales incertae sedis</taxon>
        <taxon>Tilletiopsis</taxon>
    </lineage>
</organism>
<feature type="active site" description="Proton acceptor" evidence="6">
    <location>
        <position position="253"/>
    </location>
</feature>
<dbReference type="GO" id="GO:0004181">
    <property type="term" value="F:metallocarboxypeptidase activity"/>
    <property type="evidence" value="ECO:0007669"/>
    <property type="project" value="InterPro"/>
</dbReference>
<evidence type="ECO:0000256" key="3">
    <source>
        <dbReference type="ARBA" id="ARBA00022723"/>
    </source>
</evidence>
<feature type="binding site" evidence="7">
    <location>
        <position position="217"/>
    </location>
    <ligand>
        <name>Zn(2+)</name>
        <dbReference type="ChEBI" id="CHEBI:29105"/>
        <label>1</label>
    </ligand>
</feature>
<dbReference type="GeneID" id="37267110"/>
<evidence type="ECO:0000313" key="10">
    <source>
        <dbReference type="EMBL" id="PWN99256.1"/>
    </source>
</evidence>
<dbReference type="PROSITE" id="PS00758">
    <property type="entry name" value="ARGE_DAPE_CPG2_1"/>
    <property type="match status" value="1"/>
</dbReference>
<dbReference type="Gene3D" id="3.30.70.360">
    <property type="match status" value="1"/>
</dbReference>
<feature type="binding site" evidence="7">
    <location>
        <position position="217"/>
    </location>
    <ligand>
        <name>Zn(2+)</name>
        <dbReference type="ChEBI" id="CHEBI:29105"/>
        <label>2</label>
    </ligand>
</feature>
<feature type="binding site" evidence="7">
    <location>
        <position position="182"/>
    </location>
    <ligand>
        <name>Zn(2+)</name>
        <dbReference type="ChEBI" id="CHEBI:29105"/>
        <label>2</label>
    </ligand>
</feature>
<reference evidence="10 11" key="1">
    <citation type="journal article" date="2018" name="Mol. Biol. Evol.">
        <title>Broad Genomic Sampling Reveals a Smut Pathogenic Ancestry of the Fungal Clade Ustilaginomycotina.</title>
        <authorList>
            <person name="Kijpornyongpan T."/>
            <person name="Mondo S.J."/>
            <person name="Barry K."/>
            <person name="Sandor L."/>
            <person name="Lee J."/>
            <person name="Lipzen A."/>
            <person name="Pangilinan J."/>
            <person name="LaButti K."/>
            <person name="Hainaut M."/>
            <person name="Henrissat B."/>
            <person name="Grigoriev I.V."/>
            <person name="Spatafora J.W."/>
            <person name="Aime M.C."/>
        </authorList>
    </citation>
    <scope>NUCLEOTIDE SEQUENCE [LARGE SCALE GENOMIC DNA]</scope>
    <source>
        <strain evidence="10 11">MCA 4186</strain>
    </source>
</reference>
<dbReference type="SUPFAM" id="SSF55031">
    <property type="entry name" value="Bacterial exopeptidase dimerisation domain"/>
    <property type="match status" value="1"/>
</dbReference>
<feature type="active site" evidence="6">
    <location>
        <position position="184"/>
    </location>
</feature>
<evidence type="ECO:0000256" key="1">
    <source>
        <dbReference type="ARBA" id="ARBA00006247"/>
    </source>
</evidence>
<dbReference type="InterPro" id="IPR011650">
    <property type="entry name" value="Peptidase_M20_dimer"/>
</dbReference>
<dbReference type="EMBL" id="KZ819288">
    <property type="protein sequence ID" value="PWN99256.1"/>
    <property type="molecule type" value="Genomic_DNA"/>
</dbReference>
<dbReference type="GO" id="GO:0000328">
    <property type="term" value="C:fungal-type vacuole lumen"/>
    <property type="evidence" value="ECO:0007669"/>
    <property type="project" value="TreeGrafter"/>
</dbReference>
<keyword evidence="4" id="KW-0378">Hydrolase</keyword>
<feature type="region of interest" description="Disordered" evidence="8">
    <location>
        <begin position="1"/>
        <end position="21"/>
    </location>
</feature>
<feature type="binding site" evidence="7">
    <location>
        <position position="254"/>
    </location>
    <ligand>
        <name>Zn(2+)</name>
        <dbReference type="ChEBI" id="CHEBI:29105"/>
        <label>1</label>
    </ligand>
</feature>
<feature type="domain" description="Peptidase M20 dimerisation" evidence="9">
    <location>
        <begin position="303"/>
        <end position="491"/>
    </location>
</feature>
<dbReference type="GO" id="GO:0051603">
    <property type="term" value="P:proteolysis involved in protein catabolic process"/>
    <property type="evidence" value="ECO:0007669"/>
    <property type="project" value="TreeGrafter"/>
</dbReference>
<feature type="compositionally biased region" description="Low complexity" evidence="8">
    <location>
        <begin position="8"/>
        <end position="17"/>
    </location>
</feature>
<dbReference type="RefSeq" id="XP_025599535.1">
    <property type="nucleotide sequence ID" value="XM_025739564.1"/>
</dbReference>
<evidence type="ECO:0000259" key="9">
    <source>
        <dbReference type="Pfam" id="PF07687"/>
    </source>
</evidence>
<dbReference type="InterPro" id="IPR047177">
    <property type="entry name" value="Pept_M20A"/>
</dbReference>
<dbReference type="GO" id="GO:0046872">
    <property type="term" value="F:metal ion binding"/>
    <property type="evidence" value="ECO:0007669"/>
    <property type="project" value="UniProtKB-KW"/>
</dbReference>
<dbReference type="InterPro" id="IPR017141">
    <property type="entry name" value="Pept_M20_carboxypep"/>
</dbReference>
<dbReference type="Proteomes" id="UP000245946">
    <property type="component" value="Unassembled WGS sequence"/>
</dbReference>
<protein>
    <submittedName>
        <fullName evidence="10">Carboxypeptidase S</fullName>
    </submittedName>
</protein>
<keyword evidence="10" id="KW-0121">Carboxypeptidase</keyword>
<comment type="similarity">
    <text evidence="1">Belongs to the peptidase M20A family.</text>
</comment>
<dbReference type="InterPro" id="IPR002933">
    <property type="entry name" value="Peptidase_M20"/>
</dbReference>
<evidence type="ECO:0000256" key="7">
    <source>
        <dbReference type="PIRSR" id="PIRSR037217-2"/>
    </source>
</evidence>
<dbReference type="InterPro" id="IPR001261">
    <property type="entry name" value="ArgE/DapE_CS"/>
</dbReference>
<dbReference type="STRING" id="58919.A0A316ZD62"/>
<dbReference type="Pfam" id="PF07687">
    <property type="entry name" value="M20_dimer"/>
    <property type="match status" value="1"/>
</dbReference>
<name>A0A316ZD62_9BASI</name>
<dbReference type="PANTHER" id="PTHR45962">
    <property type="entry name" value="N-FATTY-ACYL-AMINO ACID SYNTHASE/HYDROLASE PM20D1"/>
    <property type="match status" value="1"/>
</dbReference>
<evidence type="ECO:0000256" key="8">
    <source>
        <dbReference type="SAM" id="MobiDB-lite"/>
    </source>
</evidence>
<keyword evidence="5 7" id="KW-0862">Zinc</keyword>
<dbReference type="PANTHER" id="PTHR45962:SF1">
    <property type="entry name" value="N-FATTY-ACYL-AMINO ACID SYNTHASE_HYDROLASE PM20D1"/>
    <property type="match status" value="1"/>
</dbReference>